<name>A0A2S1SJA8_9FLAO</name>
<evidence type="ECO:0000313" key="2">
    <source>
        <dbReference type="EMBL" id="AWI26429.1"/>
    </source>
</evidence>
<evidence type="ECO:0000313" key="3">
    <source>
        <dbReference type="Proteomes" id="UP000244937"/>
    </source>
</evidence>
<dbReference type="RefSeq" id="WP_108904207.1">
    <property type="nucleotide sequence ID" value="NZ_CP029187.1"/>
</dbReference>
<keyword evidence="1" id="KW-0732">Signal</keyword>
<dbReference type="EMBL" id="CP029187">
    <property type="protein sequence ID" value="AWI26429.1"/>
    <property type="molecule type" value="Genomic_DNA"/>
</dbReference>
<dbReference type="AlphaFoldDB" id="A0A2S1SJA8"/>
<dbReference type="KEGG" id="fpal:HYN49_11250"/>
<dbReference type="OrthoDB" id="1488700at2"/>
<evidence type="ECO:0008006" key="4">
    <source>
        <dbReference type="Google" id="ProtNLM"/>
    </source>
</evidence>
<protein>
    <recommendedName>
        <fullName evidence="4">C1q domain-containing protein</fullName>
    </recommendedName>
</protein>
<keyword evidence="3" id="KW-1185">Reference proteome</keyword>
<gene>
    <name evidence="2" type="ORF">HYN49_11250</name>
</gene>
<evidence type="ECO:0000256" key="1">
    <source>
        <dbReference type="SAM" id="SignalP"/>
    </source>
</evidence>
<sequence>MKKIKSVVWLAFICVPALGQVGINTTNPKATLDVQVENPASPTNEDGFLIPKVSNFAVSSPVSKGLMVYLEDTENNNTQPDGFYFWTGSKWDSFSGWKLDGNTGTTAPTVPIGVSADKHFIGTTDAVDFAFATNGLERMRISSSGNIGIGKNNPTKRLDIDANNDFIRIEKLASKNTSLKTYYAVVDAGTGEIGMSQVENVAGQIMRIGIDDGITYSSTEKALRFKDNNDATEMGSVNFINSITGSSFTEGGSASTDKDLINLPAGTYRVTLKVNYISDAGSILQIGTSNSLSFKIILNNAEYSKHYTSFITTGILGIGLLSGGSVNEFVITDYIQLSSASSLYFATKREAGTQNYSIYEKETISGTNSYRSIIMVERLR</sequence>
<dbReference type="Proteomes" id="UP000244937">
    <property type="component" value="Chromosome"/>
</dbReference>
<feature type="chain" id="PRO_5015670012" description="C1q domain-containing protein" evidence="1">
    <location>
        <begin position="20"/>
        <end position="380"/>
    </location>
</feature>
<reference evidence="2 3" key="1">
    <citation type="submission" date="2018-05" db="EMBL/GenBank/DDBJ databases">
        <title>Genome sequencing of Flavobacterium sp. HYN0049.</title>
        <authorList>
            <person name="Yi H."/>
            <person name="Baek C."/>
        </authorList>
    </citation>
    <scope>NUCLEOTIDE SEQUENCE [LARGE SCALE GENOMIC DNA]</scope>
    <source>
        <strain evidence="2 3">HYN0049</strain>
    </source>
</reference>
<organism evidence="2 3">
    <name type="scientific">Flavobacterium pallidum</name>
    <dbReference type="NCBI Taxonomy" id="2172098"/>
    <lineage>
        <taxon>Bacteria</taxon>
        <taxon>Pseudomonadati</taxon>
        <taxon>Bacteroidota</taxon>
        <taxon>Flavobacteriia</taxon>
        <taxon>Flavobacteriales</taxon>
        <taxon>Flavobacteriaceae</taxon>
        <taxon>Flavobacterium</taxon>
    </lineage>
</organism>
<feature type="signal peptide" evidence="1">
    <location>
        <begin position="1"/>
        <end position="19"/>
    </location>
</feature>
<accession>A0A2S1SJA8</accession>
<proteinExistence type="predicted"/>